<dbReference type="AlphaFoldDB" id="A0AAD5MUW6"/>
<evidence type="ECO:0000313" key="2">
    <source>
        <dbReference type="Proteomes" id="UP001196413"/>
    </source>
</evidence>
<name>A0AAD5MUW6_PARTN</name>
<dbReference type="Gene3D" id="3.40.33.10">
    <property type="entry name" value="CAP"/>
    <property type="match status" value="1"/>
</dbReference>
<reference evidence="1" key="1">
    <citation type="submission" date="2021-06" db="EMBL/GenBank/DDBJ databases">
        <title>Parelaphostrongylus tenuis whole genome reference sequence.</title>
        <authorList>
            <person name="Garwood T.J."/>
            <person name="Larsen P.A."/>
            <person name="Fountain-Jones N.M."/>
            <person name="Garbe J.R."/>
            <person name="Macchietto M.G."/>
            <person name="Kania S.A."/>
            <person name="Gerhold R.W."/>
            <person name="Richards J.E."/>
            <person name="Wolf T.M."/>
        </authorList>
    </citation>
    <scope>NUCLEOTIDE SEQUENCE</scope>
    <source>
        <strain evidence="1">MNPRO001-30</strain>
        <tissue evidence="1">Meninges</tissue>
    </source>
</reference>
<protein>
    <submittedName>
        <fullName evidence="1">Uncharacterized protein</fullName>
    </submittedName>
</protein>
<accession>A0AAD5MUW6</accession>
<proteinExistence type="predicted"/>
<evidence type="ECO:0000313" key="1">
    <source>
        <dbReference type="EMBL" id="KAJ1365040.1"/>
    </source>
</evidence>
<gene>
    <name evidence="1" type="ORF">KIN20_025251</name>
</gene>
<sequence>MFHANVTAVGCYRAFCVDGKSTACVFSHPPPRDGAKVYTPGNPCVSGGNCNSPKVGACEYGLCVIIAGIRSMGLNGMSDTICYMVLQPLHTSTLPSAL</sequence>
<dbReference type="EMBL" id="JAHQIW010005153">
    <property type="protein sequence ID" value="KAJ1365040.1"/>
    <property type="molecule type" value="Genomic_DNA"/>
</dbReference>
<keyword evidence="2" id="KW-1185">Reference proteome</keyword>
<comment type="caution">
    <text evidence="1">The sequence shown here is derived from an EMBL/GenBank/DDBJ whole genome shotgun (WGS) entry which is preliminary data.</text>
</comment>
<organism evidence="1 2">
    <name type="scientific">Parelaphostrongylus tenuis</name>
    <name type="common">Meningeal worm</name>
    <dbReference type="NCBI Taxonomy" id="148309"/>
    <lineage>
        <taxon>Eukaryota</taxon>
        <taxon>Metazoa</taxon>
        <taxon>Ecdysozoa</taxon>
        <taxon>Nematoda</taxon>
        <taxon>Chromadorea</taxon>
        <taxon>Rhabditida</taxon>
        <taxon>Rhabditina</taxon>
        <taxon>Rhabditomorpha</taxon>
        <taxon>Strongyloidea</taxon>
        <taxon>Metastrongylidae</taxon>
        <taxon>Parelaphostrongylus</taxon>
    </lineage>
</organism>
<dbReference type="Proteomes" id="UP001196413">
    <property type="component" value="Unassembled WGS sequence"/>
</dbReference>
<dbReference type="InterPro" id="IPR035940">
    <property type="entry name" value="CAP_sf"/>
</dbReference>